<dbReference type="Proteomes" id="UP001642520">
    <property type="component" value="Unassembled WGS sequence"/>
</dbReference>
<dbReference type="InterPro" id="IPR051070">
    <property type="entry name" value="NF-kappa-B_inhibitor"/>
</dbReference>
<dbReference type="InterPro" id="IPR036770">
    <property type="entry name" value="Ankyrin_rpt-contain_sf"/>
</dbReference>
<keyword evidence="1" id="KW-0677">Repeat</keyword>
<name>A0ABP1NQ91_XYLVO</name>
<evidence type="ECO:0000256" key="1">
    <source>
        <dbReference type="ARBA" id="ARBA00022737"/>
    </source>
</evidence>
<proteinExistence type="predicted"/>
<sequence>MDHLSSSPSKKYRKMRDINIPIIECKREFTLPHKFPSMVNCSKYKITSGNLGKNQETVTVANSKLSGNVIKCLKNKVEVPMHGIKKLRIKTQDGKDLGEVKVQFLARRNTINIQKSTHTRQTLDHVENNLINFSATSTNNINELFKSLSLPSAQRFQTHAIGSQIVIKSISPIKLPATVQKLPEVQDKNKNDVKNNYVLTKINKVNQNNGLLLLKKLQDVSAVSVTGTPEKDNLILPNEEKKILNSEKKDVLNENSCIPTEVETQKKTNLSAIKSLDAQLAKSKLPVVRCEKLSISKNEVIVNRDSMSPAKKNTKKRSNSDLTSYPLKEINESNKNLYNMKSKESKRYCVGIVAKETNSKEGKFDNKVGNNDAVIYGQEKNCSSVPVSNGHVDSKIQNVCTKIDNKLDFCETNSNITLANKVVDSDKEKKLSECLDVIKQALISVQDEELRAKALRALAECGISKGKQIPVIPPEKLRTVHDSQIQTEVFGLLEATCFILVKEDTFALNRIKQTERSTINPPPVMREIHTQTETEEQPKSTNYCIDNMDLYQMKTSVSVEDSILDFDKCFNEQFINNVDVNRVKKIFSTPHTLCKKVTMQLERDYEGMQNWDDNGMLNIHRAVLEDQVQEVQRLLLVLKASKIDIDVLTEDGMTCLELAIKYDASENIVKLLLEAGAKPISSELLHESAVILASKLSSSLLPLLLSYVIEPKLLNQVDSTGFAPLHHCAYNGYLEGVNALIKVGAEVNLKDNRSGRTPFFHALEHNHSLVAQKLLDNGAIADLPNFSGQSVLSLIDETKNHSLKAALKRIVT</sequence>
<comment type="caution">
    <text evidence="4">The sequence shown here is derived from an EMBL/GenBank/DDBJ whole genome shotgun (WGS) entry which is preliminary data.</text>
</comment>
<feature type="repeat" description="ANK" evidence="3">
    <location>
        <begin position="720"/>
        <end position="752"/>
    </location>
</feature>
<dbReference type="PANTHER" id="PTHR46680:SF3">
    <property type="entry name" value="NF-KAPPA-B INHIBITOR CACTUS"/>
    <property type="match status" value="1"/>
</dbReference>
<feature type="repeat" description="ANK" evidence="3">
    <location>
        <begin position="754"/>
        <end position="786"/>
    </location>
</feature>
<reference evidence="4 5" key="1">
    <citation type="submission" date="2024-08" db="EMBL/GenBank/DDBJ databases">
        <authorList>
            <person name="Will J Nash"/>
            <person name="Angela Man"/>
            <person name="Seanna McTaggart"/>
            <person name="Kendall Baker"/>
            <person name="Tom Barker"/>
            <person name="Leah Catchpole"/>
            <person name="Alex Durrant"/>
            <person name="Karim Gharbi"/>
            <person name="Naomi Irish"/>
            <person name="Gemy Kaithakottil"/>
            <person name="Debby Ku"/>
            <person name="Aaliyah Providence"/>
            <person name="Felix Shaw"/>
            <person name="David Swarbreck"/>
            <person name="Chris Watkins"/>
            <person name="Ann M. McCartney"/>
            <person name="Giulio Formenti"/>
            <person name="Alice Mouton"/>
            <person name="Noel Vella"/>
            <person name="Bjorn M von Reumont"/>
            <person name="Adriana Vella"/>
            <person name="Wilfried Haerty"/>
        </authorList>
    </citation>
    <scope>NUCLEOTIDE SEQUENCE [LARGE SCALE GENOMIC DNA]</scope>
</reference>
<evidence type="ECO:0000313" key="5">
    <source>
        <dbReference type="Proteomes" id="UP001642520"/>
    </source>
</evidence>
<evidence type="ECO:0000256" key="2">
    <source>
        <dbReference type="ARBA" id="ARBA00023043"/>
    </source>
</evidence>
<dbReference type="Gene3D" id="1.25.40.20">
    <property type="entry name" value="Ankyrin repeat-containing domain"/>
    <property type="match status" value="1"/>
</dbReference>
<keyword evidence="5" id="KW-1185">Reference proteome</keyword>
<dbReference type="SUPFAM" id="SSF48403">
    <property type="entry name" value="Ankyrin repeat"/>
    <property type="match status" value="1"/>
</dbReference>
<dbReference type="SMART" id="SM00248">
    <property type="entry name" value="ANK"/>
    <property type="match status" value="3"/>
</dbReference>
<gene>
    <name evidence="4" type="ORF">XYLVIOL_LOCUS5611</name>
</gene>
<evidence type="ECO:0000256" key="3">
    <source>
        <dbReference type="PROSITE-ProRule" id="PRU00023"/>
    </source>
</evidence>
<accession>A0ABP1NQ91</accession>
<protein>
    <submittedName>
        <fullName evidence="4">Uncharacterized protein</fullName>
    </submittedName>
</protein>
<feature type="repeat" description="ANK" evidence="3">
    <location>
        <begin position="651"/>
        <end position="684"/>
    </location>
</feature>
<dbReference type="EMBL" id="CAXAJV020001292">
    <property type="protein sequence ID" value="CAL7942572.1"/>
    <property type="molecule type" value="Genomic_DNA"/>
</dbReference>
<dbReference type="PANTHER" id="PTHR46680">
    <property type="entry name" value="NF-KAPPA-B INHIBITOR ALPHA"/>
    <property type="match status" value="1"/>
</dbReference>
<dbReference type="PROSITE" id="PS50297">
    <property type="entry name" value="ANK_REP_REGION"/>
    <property type="match status" value="2"/>
</dbReference>
<dbReference type="Pfam" id="PF12796">
    <property type="entry name" value="Ank_2"/>
    <property type="match status" value="1"/>
</dbReference>
<dbReference type="InterPro" id="IPR002110">
    <property type="entry name" value="Ankyrin_rpt"/>
</dbReference>
<keyword evidence="2 3" id="KW-0040">ANK repeat</keyword>
<evidence type="ECO:0000313" key="4">
    <source>
        <dbReference type="EMBL" id="CAL7942572.1"/>
    </source>
</evidence>
<dbReference type="PROSITE" id="PS50088">
    <property type="entry name" value="ANK_REPEAT"/>
    <property type="match status" value="3"/>
</dbReference>
<organism evidence="4 5">
    <name type="scientific">Xylocopa violacea</name>
    <name type="common">Violet carpenter bee</name>
    <name type="synonym">Apis violacea</name>
    <dbReference type="NCBI Taxonomy" id="135666"/>
    <lineage>
        <taxon>Eukaryota</taxon>
        <taxon>Metazoa</taxon>
        <taxon>Ecdysozoa</taxon>
        <taxon>Arthropoda</taxon>
        <taxon>Hexapoda</taxon>
        <taxon>Insecta</taxon>
        <taxon>Pterygota</taxon>
        <taxon>Neoptera</taxon>
        <taxon>Endopterygota</taxon>
        <taxon>Hymenoptera</taxon>
        <taxon>Apocrita</taxon>
        <taxon>Aculeata</taxon>
        <taxon>Apoidea</taxon>
        <taxon>Anthophila</taxon>
        <taxon>Apidae</taxon>
        <taxon>Xylocopa</taxon>
        <taxon>Xylocopa</taxon>
    </lineage>
</organism>